<organism evidence="3 4">
    <name type="scientific">Saccharicrinis carchari</name>
    <dbReference type="NCBI Taxonomy" id="1168039"/>
    <lineage>
        <taxon>Bacteria</taxon>
        <taxon>Pseudomonadati</taxon>
        <taxon>Bacteroidota</taxon>
        <taxon>Bacteroidia</taxon>
        <taxon>Marinilabiliales</taxon>
        <taxon>Marinilabiliaceae</taxon>
        <taxon>Saccharicrinis</taxon>
    </lineage>
</organism>
<protein>
    <submittedName>
        <fullName evidence="3">Peptidase M60, enhancin and enhancin-like</fullName>
    </submittedName>
</protein>
<dbReference type="AlphaFoldDB" id="A0A521BYB3"/>
<evidence type="ECO:0000313" key="3">
    <source>
        <dbReference type="EMBL" id="SMO52178.1"/>
    </source>
</evidence>
<dbReference type="Gene3D" id="2.60.120.1250">
    <property type="entry name" value="Peptidase M60, enhancin-like domain 1"/>
    <property type="match status" value="1"/>
</dbReference>
<dbReference type="OrthoDB" id="3954368at2"/>
<evidence type="ECO:0000313" key="4">
    <source>
        <dbReference type="Proteomes" id="UP000319040"/>
    </source>
</evidence>
<dbReference type="InterPro" id="IPR042279">
    <property type="entry name" value="Pep_M60_3"/>
</dbReference>
<dbReference type="PANTHER" id="PTHR15730">
    <property type="entry name" value="EXPERIMENTAL AUTOIMMUNE PROSTATITIS ANTIGEN 2-RELATED"/>
    <property type="match status" value="1"/>
</dbReference>
<dbReference type="SMART" id="SM01276">
    <property type="entry name" value="M60-like"/>
    <property type="match status" value="1"/>
</dbReference>
<dbReference type="InterPro" id="IPR008979">
    <property type="entry name" value="Galactose-bd-like_sf"/>
</dbReference>
<keyword evidence="4" id="KW-1185">Reference proteome</keyword>
<dbReference type="InterPro" id="IPR041333">
    <property type="entry name" value="M60_C"/>
</dbReference>
<feature type="region of interest" description="Disordered" evidence="1">
    <location>
        <begin position="27"/>
        <end position="49"/>
    </location>
</feature>
<dbReference type="PANTHER" id="PTHR15730:SF5">
    <property type="entry name" value="SI:CH211-210B2.2-RELATED"/>
    <property type="match status" value="1"/>
</dbReference>
<name>A0A521BYB3_SACCC</name>
<dbReference type="EMBL" id="FXTB01000002">
    <property type="protein sequence ID" value="SMO52178.1"/>
    <property type="molecule type" value="Genomic_DNA"/>
</dbReference>
<sequence>MNLKILPVFIIAIFSFFTQHSCSDDKVADVKPLPEEPDKNELPTEYNPGNANDIDKDIKIVVKGASASEHQSGTDIDKTIDGDFGTLYHSRWGNQTTYPVVLEYTFGEDVDHIDYVLLHPRKDSNNGRILNCQIFIKSRGSSEYSKLGDYEFNGNTLPKIIRFEEGFSEPAAFKISVTKGTNDFVSLTEIEFFKKSSSILESLNIFNDKACTQLKDGTSLEDIEAVNNEFVKKMALAIYEGVYDSIRIGEFESYPDPQIIAGSNKTSTYGYYDNVTGIYVKWGDDMVVFVDDFVGDMALRVVDHTKGFSGQDFILQPGVNRFNVRTDGLAYVIYQDELKHDVKINFATGTINGYFDASKHTNEDWNDLIGNAPYSYFDLLGKYAHLTFTTDDLRENTQDAERLIEVYDSIVYLQQDFMGLYKYDRAYTTRSYFRTNTHQDMYMYSTGNRTEYHKGTMPALCNHNTVRSSPWGPAHEVGHTHQTRPGLKWLGTTEVTTNIYSLYVQTTFGNGARIDVEDMGEYNNRYEKAFTEIIAPGISHAAHGDVFCKLVPFWQLQLYFARVKGYTDFYKDVHEVIRINDNPQSPGQAQVEFVKICSDVAQTDLTDFFTAWGFLTPVDMQIDDYGTGQMTVTQSMVDEAKSYIASKGYAKPDASIEFIHEQSVSAYQAKGTVSGGTAAVTGNDISVTGHSNAVSFEQHRNGKLIFIATRPTFTVPSFATNDKLYAVGYDGNRVELDVK</sequence>
<dbReference type="Pfam" id="PF18630">
    <property type="entry name" value="Peptidase_M60_C"/>
    <property type="match status" value="1"/>
</dbReference>
<accession>A0A521BYB3</accession>
<reference evidence="3 4" key="1">
    <citation type="submission" date="2017-05" db="EMBL/GenBank/DDBJ databases">
        <authorList>
            <person name="Varghese N."/>
            <person name="Submissions S."/>
        </authorList>
    </citation>
    <scope>NUCLEOTIDE SEQUENCE [LARGE SCALE GENOMIC DNA]</scope>
    <source>
        <strain evidence="3 4">DSM 27040</strain>
    </source>
</reference>
<dbReference type="Pfam" id="PF13402">
    <property type="entry name" value="Peptidase_M60"/>
    <property type="match status" value="1"/>
</dbReference>
<dbReference type="Gene3D" id="1.10.390.30">
    <property type="entry name" value="Peptidase M60, enhancin-like domain 3"/>
    <property type="match status" value="1"/>
</dbReference>
<dbReference type="Gene3D" id="3.40.390.80">
    <property type="entry name" value="Peptidase M60, enhancin-like domain 2"/>
    <property type="match status" value="1"/>
</dbReference>
<evidence type="ECO:0000259" key="2">
    <source>
        <dbReference type="PROSITE" id="PS51723"/>
    </source>
</evidence>
<dbReference type="Gene3D" id="2.60.120.260">
    <property type="entry name" value="Galactose-binding domain-like"/>
    <property type="match status" value="1"/>
</dbReference>
<feature type="compositionally biased region" description="Basic and acidic residues" evidence="1">
    <location>
        <begin position="27"/>
        <end position="42"/>
    </location>
</feature>
<evidence type="ECO:0000256" key="1">
    <source>
        <dbReference type="SAM" id="MobiDB-lite"/>
    </source>
</evidence>
<dbReference type="RefSeq" id="WP_142532515.1">
    <property type="nucleotide sequence ID" value="NZ_FXTB01000002.1"/>
</dbReference>
<feature type="domain" description="Peptidase M60" evidence="2">
    <location>
        <begin position="271"/>
        <end position="561"/>
    </location>
</feature>
<dbReference type="Proteomes" id="UP000319040">
    <property type="component" value="Unassembled WGS sequence"/>
</dbReference>
<dbReference type="InterPro" id="IPR031161">
    <property type="entry name" value="Peptidase_M60_dom"/>
</dbReference>
<gene>
    <name evidence="3" type="ORF">SAMN06265379_102208</name>
</gene>
<dbReference type="SUPFAM" id="SSF49785">
    <property type="entry name" value="Galactose-binding domain-like"/>
    <property type="match status" value="1"/>
</dbReference>
<proteinExistence type="predicted"/>
<dbReference type="PROSITE" id="PS51723">
    <property type="entry name" value="PEPTIDASE_M60"/>
    <property type="match status" value="1"/>
</dbReference>
<dbReference type="InterPro" id="IPR051244">
    <property type="entry name" value="TCAF"/>
</dbReference>